<protein>
    <submittedName>
        <fullName evidence="3">Protein Amidase</fullName>
    </submittedName>
</protein>
<gene>
    <name evidence="3" type="ORF">CCMA1212_004751</name>
</gene>
<keyword evidence="4" id="KW-1185">Reference proteome</keyword>
<dbReference type="Gene3D" id="3.60.110.10">
    <property type="entry name" value="Carbon-nitrogen hydrolase"/>
    <property type="match status" value="1"/>
</dbReference>
<dbReference type="RefSeq" id="XP_073559483.1">
    <property type="nucleotide sequence ID" value="XM_073702042.1"/>
</dbReference>
<feature type="region of interest" description="Disordered" evidence="1">
    <location>
        <begin position="478"/>
        <end position="532"/>
    </location>
</feature>
<feature type="compositionally biased region" description="Polar residues" evidence="1">
    <location>
        <begin position="835"/>
        <end position="854"/>
    </location>
</feature>
<feature type="region of interest" description="Disordered" evidence="1">
    <location>
        <begin position="585"/>
        <end position="744"/>
    </location>
</feature>
<name>A0ABY2H6A7_9HYPO</name>
<dbReference type="SUPFAM" id="SSF56317">
    <property type="entry name" value="Carbon-nitrogen hydrolase"/>
    <property type="match status" value="1"/>
</dbReference>
<feature type="compositionally biased region" description="Polar residues" evidence="1">
    <location>
        <begin position="701"/>
        <end position="718"/>
    </location>
</feature>
<feature type="compositionally biased region" description="Polar residues" evidence="1">
    <location>
        <begin position="585"/>
        <end position="597"/>
    </location>
</feature>
<dbReference type="CDD" id="cd07566">
    <property type="entry name" value="ScNTA1_like"/>
    <property type="match status" value="1"/>
</dbReference>
<sequence>MRIGCLQFAPQVGDVDNNLNRADAVLSRANPDDLDVLVLPELAFSGYNFKSLQDISPFLEPSGSGISSLWARTMALKYNCTVLVGYPEKVDVSPNWPTGPEYYNSAIVVNGDGETIANYRKSFLYYTDESWALEGNRGFYDGYIPGLGNTSIGICMDINPYKFEAPWHAFEFAFHVLEVESNLVIVSMAWMTREDRRHFSRMPNEPDMNTLTYWVTRLEPLIRSNNEDEIIVVFCNRTGIEDEATYAGTSAVIGIQEGEVKVYGLLGRGEKELLVVDTTNPPYAKMVYRPDAAALGKQVGELEHHNASNARIPPLSERTYTKPDNGSLSRKTDSNIDSLDLKATDYEQHEQSVATGRGSAHDFPTSSPPASMAHHPSSTEPTSPPAPSFSMRSEPLSHSQLTGHSQPKASSKQHSKRRTPSISIPSPFKSADHGQAASNGEGNDVPTPSAPSPTPLAVRPRLVIPQLPSLVFDQHSENNIPSASSIRSAESSQSIKSDESEVSTQTIRSNPRPPEDSTPYPQSGLPLSGYPSNSFQHGFEKRIYGGNVTIKHETDALSPTTPFDDVSTGSPRWFWRPHDSVFRSSVSGGGNWATSTPVGRKPEPFPWSAIKDVTSLPRNTSENEISSGASGPTSTRSKYSQSPRSNTSSNKTGKANSSTETKMPQQTNSQNEKHPSRPSSPKSRNASRSGIRGRSDSSLSPQNIPSAVSQHIEQISQRAESRNRHNSDPQQFGSAVDRCSSQQMRNDGWHKLTSDSATEHLIPIAASPSLLGPGSRANISTPAAIDYYRHATSRTTPHNTRLQHFDGDHQRGLSDNKFVSGHQAFGDDTKRNPLTAPTSRDITTLSSRSVSRGRQPNRKNDSFNAAMLDPGAERATSADSTRNNILHTRIGKRHSYDKDIFLASDDGHSHIECSHTQNNRDESKFERVEVISCPSCPVHGRQSTSLSEPTRQERHTNQDATPERQLDLIYSTVTERAEGKKAEADKAPGREATTGHMLTGANSQIGCPTANQQMPTKDSAMFKDTGHATSSSGPDPSSTIPRFDPTTPRAMMFHPNDTCIDSLPTADLRGSEQPPNWFTVEKKSQDAEFDSTA</sequence>
<evidence type="ECO:0000256" key="1">
    <source>
        <dbReference type="SAM" id="MobiDB-lite"/>
    </source>
</evidence>
<feature type="compositionally biased region" description="Polar residues" evidence="1">
    <location>
        <begin position="616"/>
        <end position="670"/>
    </location>
</feature>
<feature type="compositionally biased region" description="Polar residues" evidence="1">
    <location>
        <begin position="1027"/>
        <end position="1040"/>
    </location>
</feature>
<dbReference type="PANTHER" id="PTHR11750:SF26">
    <property type="entry name" value="PROTEIN N-TERMINAL AMIDASE"/>
    <property type="match status" value="1"/>
</dbReference>
<reference evidence="3 4" key="1">
    <citation type="submission" date="2018-01" db="EMBL/GenBank/DDBJ databases">
        <title>Genome characterization of the sugarcane-associated fungus Trichoderma ghanense CCMA-1212 and their application in lignocelulose bioconversion.</title>
        <authorList>
            <person name="Steindorff A.S."/>
            <person name="Mendes T.D."/>
            <person name="Vilela E.S.D."/>
            <person name="Rodrigues D.S."/>
            <person name="Formighieri E.F."/>
            <person name="Melo I.S."/>
            <person name="Favaro L.C.L."/>
        </authorList>
    </citation>
    <scope>NUCLEOTIDE SEQUENCE [LARGE SCALE GENOMIC DNA]</scope>
    <source>
        <strain evidence="3 4">CCMA-1212</strain>
    </source>
</reference>
<dbReference type="InterPro" id="IPR039703">
    <property type="entry name" value="Nta1"/>
</dbReference>
<feature type="compositionally biased region" description="Low complexity" evidence="1">
    <location>
        <begin position="364"/>
        <end position="381"/>
    </location>
</feature>
<feature type="compositionally biased region" description="Low complexity" evidence="1">
    <location>
        <begin position="482"/>
        <end position="495"/>
    </location>
</feature>
<organism evidence="3 4">
    <name type="scientific">Trichoderma ghanense</name>
    <dbReference type="NCBI Taxonomy" id="65468"/>
    <lineage>
        <taxon>Eukaryota</taxon>
        <taxon>Fungi</taxon>
        <taxon>Dikarya</taxon>
        <taxon>Ascomycota</taxon>
        <taxon>Pezizomycotina</taxon>
        <taxon>Sordariomycetes</taxon>
        <taxon>Hypocreomycetidae</taxon>
        <taxon>Hypocreales</taxon>
        <taxon>Hypocreaceae</taxon>
        <taxon>Trichoderma</taxon>
    </lineage>
</organism>
<dbReference type="InterPro" id="IPR003010">
    <property type="entry name" value="C-N_Hydrolase"/>
</dbReference>
<feature type="region of interest" description="Disordered" evidence="1">
    <location>
        <begin position="976"/>
        <end position="1093"/>
    </location>
</feature>
<dbReference type="InterPro" id="IPR036526">
    <property type="entry name" value="C-N_Hydrolase_sf"/>
</dbReference>
<dbReference type="PROSITE" id="PS50263">
    <property type="entry name" value="CN_HYDROLASE"/>
    <property type="match status" value="1"/>
</dbReference>
<dbReference type="EMBL" id="PPTA01000005">
    <property type="protein sequence ID" value="TFB03282.1"/>
    <property type="molecule type" value="Genomic_DNA"/>
</dbReference>
<accession>A0ABY2H6A7</accession>
<feature type="region of interest" description="Disordered" evidence="1">
    <location>
        <begin position="936"/>
        <end position="964"/>
    </location>
</feature>
<feature type="region of interest" description="Disordered" evidence="1">
    <location>
        <begin position="305"/>
        <end position="336"/>
    </location>
</feature>
<dbReference type="PANTHER" id="PTHR11750">
    <property type="entry name" value="PROTEIN N-TERMINAL AMIDASE"/>
    <property type="match status" value="1"/>
</dbReference>
<dbReference type="Proteomes" id="UP001642720">
    <property type="component" value="Unassembled WGS sequence"/>
</dbReference>
<feature type="compositionally biased region" description="Low complexity" evidence="1">
    <location>
        <begin position="677"/>
        <end position="700"/>
    </location>
</feature>
<proteinExistence type="predicted"/>
<feature type="compositionally biased region" description="Basic and acidic residues" evidence="1">
    <location>
        <begin position="950"/>
        <end position="964"/>
    </location>
</feature>
<dbReference type="Pfam" id="PF00795">
    <property type="entry name" value="CN_hydrolase"/>
    <property type="match status" value="1"/>
</dbReference>
<feature type="compositionally biased region" description="Basic and acidic residues" evidence="1">
    <location>
        <begin position="976"/>
        <end position="989"/>
    </location>
</feature>
<dbReference type="GeneID" id="300576492"/>
<feature type="compositionally biased region" description="Polar residues" evidence="1">
    <location>
        <begin position="728"/>
        <end position="744"/>
    </location>
</feature>
<feature type="region of interest" description="Disordered" evidence="1">
    <location>
        <begin position="821"/>
        <end position="885"/>
    </location>
</feature>
<feature type="compositionally biased region" description="Polar residues" evidence="1">
    <location>
        <begin position="396"/>
        <end position="410"/>
    </location>
</feature>
<evidence type="ECO:0000313" key="4">
    <source>
        <dbReference type="Proteomes" id="UP001642720"/>
    </source>
</evidence>
<evidence type="ECO:0000259" key="2">
    <source>
        <dbReference type="PROSITE" id="PS50263"/>
    </source>
</evidence>
<evidence type="ECO:0000313" key="3">
    <source>
        <dbReference type="EMBL" id="TFB03282.1"/>
    </source>
</evidence>
<comment type="caution">
    <text evidence="3">The sequence shown here is derived from an EMBL/GenBank/DDBJ whole genome shotgun (WGS) entry which is preliminary data.</text>
</comment>
<feature type="domain" description="CN hydrolase" evidence="2">
    <location>
        <begin position="1"/>
        <end position="280"/>
    </location>
</feature>
<feature type="region of interest" description="Disordered" evidence="1">
    <location>
        <begin position="349"/>
        <end position="456"/>
    </location>
</feature>
<feature type="compositionally biased region" description="Polar residues" evidence="1">
    <location>
        <begin position="1000"/>
        <end position="1016"/>
    </location>
</feature>